<dbReference type="PRINTS" id="PR01036">
    <property type="entry name" value="TCRTETB"/>
</dbReference>
<accession>A0A4R2IV10</accession>
<dbReference type="PROSITE" id="PS50850">
    <property type="entry name" value="MFS"/>
    <property type="match status" value="1"/>
</dbReference>
<evidence type="ECO:0000256" key="4">
    <source>
        <dbReference type="ARBA" id="ARBA00023136"/>
    </source>
</evidence>
<evidence type="ECO:0000259" key="6">
    <source>
        <dbReference type="PROSITE" id="PS50850"/>
    </source>
</evidence>
<feature type="transmembrane region" description="Helical" evidence="5">
    <location>
        <begin position="117"/>
        <end position="135"/>
    </location>
</feature>
<feature type="transmembrane region" description="Helical" evidence="5">
    <location>
        <begin position="279"/>
        <end position="300"/>
    </location>
</feature>
<name>A0A4R2IV10_9ACTN</name>
<feature type="transmembrane region" description="Helical" evidence="5">
    <location>
        <begin position="147"/>
        <end position="168"/>
    </location>
</feature>
<dbReference type="AlphaFoldDB" id="A0A4R2IV10"/>
<reference evidence="7 8" key="1">
    <citation type="journal article" date="2015" name="Stand. Genomic Sci.">
        <title>Genomic Encyclopedia of Bacterial and Archaeal Type Strains, Phase III: the genomes of soil and plant-associated and newly described type strains.</title>
        <authorList>
            <person name="Whitman W.B."/>
            <person name="Woyke T."/>
            <person name="Klenk H.P."/>
            <person name="Zhou Y."/>
            <person name="Lilburn T.G."/>
            <person name="Beck B.J."/>
            <person name="De Vos P."/>
            <person name="Vandamme P."/>
            <person name="Eisen J.A."/>
            <person name="Garrity G."/>
            <person name="Hugenholtz P."/>
            <person name="Kyrpides N.C."/>
        </authorList>
    </citation>
    <scope>NUCLEOTIDE SEQUENCE [LARGE SCALE GENOMIC DNA]</scope>
    <source>
        <strain evidence="7 8">VKM Ac-2541</strain>
    </source>
</reference>
<organism evidence="7 8">
    <name type="scientific">Kribbella antiqua</name>
    <dbReference type="NCBI Taxonomy" id="2512217"/>
    <lineage>
        <taxon>Bacteria</taxon>
        <taxon>Bacillati</taxon>
        <taxon>Actinomycetota</taxon>
        <taxon>Actinomycetes</taxon>
        <taxon>Propionibacteriales</taxon>
        <taxon>Kribbellaceae</taxon>
        <taxon>Kribbella</taxon>
    </lineage>
</organism>
<feature type="transmembrane region" description="Helical" evidence="5">
    <location>
        <begin position="370"/>
        <end position="393"/>
    </location>
</feature>
<feature type="transmembrane region" description="Helical" evidence="5">
    <location>
        <begin position="413"/>
        <end position="433"/>
    </location>
</feature>
<dbReference type="SUPFAM" id="SSF103473">
    <property type="entry name" value="MFS general substrate transporter"/>
    <property type="match status" value="1"/>
</dbReference>
<keyword evidence="4 5" id="KW-0472">Membrane</keyword>
<sequence>MSAMTTIDASAPQRLFSGRHLPLVLGVVGLVTLGAFENRAVGTALPTMVREFDALGSFGLANAAPNASYLISLAIAGLWSDRRGPIPTLRTGAIAFTLAQLLVGTATAMPMVVAGRLLSGLAEGLLDVSLMVLVARALPAVLRPKMFSLFAAMWILPSVLGPVLTGLVTEEFGWRWVFLGAVALIVPSWMLLGPAMRQAADAPDPEHSPEEVAELESRRAMLPWALAASVALFSMTLAGGHLESHPVIGGVVIPVALVFLGLAAVRVMPKGTFVARRGFPAVVAVRGLGGAAFAGVGGYLPLLLTLQHNFNPARAGVTLSITGVSWAFGSWLQGREHGIARVNVLRSGLALMTVGIAVTSLLAWTDATPWIGLIGWSFAGIGMGLSSSSLSVLTLDLSDQTNTGRNSSAAQMAGTMSIATALAVSGTLLALNSSNPQPWVFGAIITAGSATALLGLLTAGRVRLSAASMVAASNS</sequence>
<dbReference type="GO" id="GO:0005886">
    <property type="term" value="C:plasma membrane"/>
    <property type="evidence" value="ECO:0007669"/>
    <property type="project" value="UniProtKB-SubCell"/>
</dbReference>
<feature type="transmembrane region" description="Helical" evidence="5">
    <location>
        <begin position="221"/>
        <end position="241"/>
    </location>
</feature>
<feature type="transmembrane region" description="Helical" evidence="5">
    <location>
        <begin position="312"/>
        <end position="332"/>
    </location>
</feature>
<keyword evidence="3 5" id="KW-1133">Transmembrane helix</keyword>
<comment type="caution">
    <text evidence="7">The sequence shown here is derived from an EMBL/GenBank/DDBJ whole genome shotgun (WGS) entry which is preliminary data.</text>
</comment>
<feature type="transmembrane region" description="Helical" evidence="5">
    <location>
        <begin position="344"/>
        <end position="364"/>
    </location>
</feature>
<dbReference type="InterPro" id="IPR011701">
    <property type="entry name" value="MFS"/>
</dbReference>
<keyword evidence="2 5" id="KW-0812">Transmembrane</keyword>
<dbReference type="PANTHER" id="PTHR23501:SF154">
    <property type="entry name" value="MULTIDRUG-EFFLUX TRANSPORTER RV1634-RELATED"/>
    <property type="match status" value="1"/>
</dbReference>
<dbReference type="InterPro" id="IPR036259">
    <property type="entry name" value="MFS_trans_sf"/>
</dbReference>
<dbReference type="InterPro" id="IPR020846">
    <property type="entry name" value="MFS_dom"/>
</dbReference>
<evidence type="ECO:0000313" key="8">
    <source>
        <dbReference type="Proteomes" id="UP000295573"/>
    </source>
</evidence>
<dbReference type="Proteomes" id="UP000295573">
    <property type="component" value="Unassembled WGS sequence"/>
</dbReference>
<evidence type="ECO:0000256" key="5">
    <source>
        <dbReference type="SAM" id="Phobius"/>
    </source>
</evidence>
<feature type="domain" description="Major facilitator superfamily (MFS) profile" evidence="6">
    <location>
        <begin position="23"/>
        <end position="463"/>
    </location>
</feature>
<feature type="transmembrane region" description="Helical" evidence="5">
    <location>
        <begin position="20"/>
        <end position="36"/>
    </location>
</feature>
<evidence type="ECO:0000313" key="7">
    <source>
        <dbReference type="EMBL" id="TCO48219.1"/>
    </source>
</evidence>
<feature type="transmembrane region" description="Helical" evidence="5">
    <location>
        <begin position="247"/>
        <end position="267"/>
    </location>
</feature>
<proteinExistence type="predicted"/>
<evidence type="ECO:0000256" key="3">
    <source>
        <dbReference type="ARBA" id="ARBA00022989"/>
    </source>
</evidence>
<dbReference type="PANTHER" id="PTHR23501">
    <property type="entry name" value="MAJOR FACILITATOR SUPERFAMILY"/>
    <property type="match status" value="1"/>
</dbReference>
<keyword evidence="8" id="KW-1185">Reference proteome</keyword>
<protein>
    <submittedName>
        <fullName evidence="7">MFS transporter</fullName>
    </submittedName>
</protein>
<dbReference type="EMBL" id="SLWR01000004">
    <property type="protein sequence ID" value="TCO48219.1"/>
    <property type="molecule type" value="Genomic_DNA"/>
</dbReference>
<dbReference type="Pfam" id="PF07690">
    <property type="entry name" value="MFS_1"/>
    <property type="match status" value="1"/>
</dbReference>
<evidence type="ECO:0000256" key="2">
    <source>
        <dbReference type="ARBA" id="ARBA00022692"/>
    </source>
</evidence>
<dbReference type="GO" id="GO:0022857">
    <property type="term" value="F:transmembrane transporter activity"/>
    <property type="evidence" value="ECO:0007669"/>
    <property type="project" value="InterPro"/>
</dbReference>
<evidence type="ECO:0000256" key="1">
    <source>
        <dbReference type="ARBA" id="ARBA00004651"/>
    </source>
</evidence>
<dbReference type="Gene3D" id="1.20.1250.20">
    <property type="entry name" value="MFS general substrate transporter like domains"/>
    <property type="match status" value="1"/>
</dbReference>
<feature type="transmembrane region" description="Helical" evidence="5">
    <location>
        <begin position="174"/>
        <end position="192"/>
    </location>
</feature>
<feature type="transmembrane region" description="Helical" evidence="5">
    <location>
        <begin position="439"/>
        <end position="459"/>
    </location>
</feature>
<feature type="transmembrane region" description="Helical" evidence="5">
    <location>
        <begin position="91"/>
        <end position="111"/>
    </location>
</feature>
<gene>
    <name evidence="7" type="ORF">EV646_10436</name>
</gene>
<feature type="transmembrane region" description="Helical" evidence="5">
    <location>
        <begin position="56"/>
        <end position="79"/>
    </location>
</feature>
<comment type="subcellular location">
    <subcellularLocation>
        <location evidence="1">Cell membrane</location>
        <topology evidence="1">Multi-pass membrane protein</topology>
    </subcellularLocation>
</comment>